<dbReference type="PANTHER" id="PTHR21569:SF1">
    <property type="entry name" value="SMALL RIBOSOMAL SUBUNIT PROTEIN US9M"/>
    <property type="match status" value="1"/>
</dbReference>
<dbReference type="PROSITE" id="PS00360">
    <property type="entry name" value="RIBOSOMAL_S9"/>
    <property type="match status" value="1"/>
</dbReference>
<evidence type="ECO:0000256" key="5">
    <source>
        <dbReference type="RuleBase" id="RU003816"/>
    </source>
</evidence>
<dbReference type="InterPro" id="IPR014721">
    <property type="entry name" value="Ribsml_uS5_D2-typ_fold_subgr"/>
</dbReference>
<evidence type="ECO:0000256" key="4">
    <source>
        <dbReference type="RuleBase" id="RU003815"/>
    </source>
</evidence>
<proteinExistence type="inferred from homology"/>
<name>A0A143WNA2_TREPR</name>
<dbReference type="GO" id="GO:0003723">
    <property type="term" value="F:RNA binding"/>
    <property type="evidence" value="ECO:0007669"/>
    <property type="project" value="TreeGrafter"/>
</dbReference>
<dbReference type="NCBIfam" id="NF001099">
    <property type="entry name" value="PRK00132.1"/>
    <property type="match status" value="1"/>
</dbReference>
<dbReference type="InterPro" id="IPR020568">
    <property type="entry name" value="Ribosomal_Su5_D2-typ_SF"/>
</dbReference>
<dbReference type="Pfam" id="PF00380">
    <property type="entry name" value="Ribosomal_S9"/>
    <property type="match status" value="1"/>
</dbReference>
<evidence type="ECO:0000313" key="7">
    <source>
        <dbReference type="Proteomes" id="UP000075242"/>
    </source>
</evidence>
<evidence type="ECO:0000256" key="3">
    <source>
        <dbReference type="ARBA" id="ARBA00023274"/>
    </source>
</evidence>
<dbReference type="EMBL" id="LN999011">
    <property type="protein sequence ID" value="CUX76667.1"/>
    <property type="molecule type" value="Genomic_DNA"/>
</dbReference>
<protein>
    <recommendedName>
        <fullName evidence="5">30S ribosomal protein S9</fullName>
    </recommendedName>
</protein>
<keyword evidence="2 4" id="KW-0689">Ribosomal protein</keyword>
<keyword evidence="3 4" id="KW-0687">Ribonucleoprotein</keyword>
<dbReference type="GO" id="GO:0022627">
    <property type="term" value="C:cytosolic small ribosomal subunit"/>
    <property type="evidence" value="ECO:0007669"/>
    <property type="project" value="TreeGrafter"/>
</dbReference>
<sequence>MVGWSYGTGRRKRSVARVFLRAARCTAVLVNGMPLGVYFRSAAHAAHATEPLHAAQGVQAVVKANVQGGGIGGQAGAVSLGISRALADLMPCLRRPLALARLFSRDAREVERKKPGLRKARRRRQFSKR</sequence>
<reference evidence="7" key="1">
    <citation type="submission" date="2016-01" db="EMBL/GenBank/DDBJ databases">
        <authorList>
            <person name="Husnik F."/>
        </authorList>
    </citation>
    <scope>NUCLEOTIDE SEQUENCE [LARGE SCALE GENOMIC DNA]</scope>
</reference>
<dbReference type="SUPFAM" id="SSF54211">
    <property type="entry name" value="Ribosomal protein S5 domain 2-like"/>
    <property type="match status" value="1"/>
</dbReference>
<dbReference type="Gene3D" id="3.30.230.10">
    <property type="match status" value="1"/>
</dbReference>
<evidence type="ECO:0000313" key="6">
    <source>
        <dbReference type="EMBL" id="CUX76667.1"/>
    </source>
</evidence>
<dbReference type="AlphaFoldDB" id="A0A143WNA2"/>
<dbReference type="InterPro" id="IPR023035">
    <property type="entry name" value="Ribosomal_uS9_bac/plastid"/>
</dbReference>
<dbReference type="GO" id="GO:0003735">
    <property type="term" value="F:structural constituent of ribosome"/>
    <property type="evidence" value="ECO:0007669"/>
    <property type="project" value="InterPro"/>
</dbReference>
<evidence type="ECO:0000256" key="1">
    <source>
        <dbReference type="ARBA" id="ARBA00005251"/>
    </source>
</evidence>
<evidence type="ECO:0000256" key="2">
    <source>
        <dbReference type="ARBA" id="ARBA00022980"/>
    </source>
</evidence>
<accession>A0A143WNA2</accession>
<dbReference type="STRING" id="1053648.TCP_007"/>
<dbReference type="PANTHER" id="PTHR21569">
    <property type="entry name" value="RIBOSOMAL PROTEIN S9"/>
    <property type="match status" value="1"/>
</dbReference>
<dbReference type="InterPro" id="IPR000754">
    <property type="entry name" value="Ribosomal_uS9"/>
</dbReference>
<organism evidence="6 7">
    <name type="scientific">Tremblaya princeps</name>
    <dbReference type="NCBI Taxonomy" id="189385"/>
    <lineage>
        <taxon>Bacteria</taxon>
        <taxon>Pseudomonadati</taxon>
        <taxon>Pseudomonadota</taxon>
        <taxon>Betaproteobacteria</taxon>
        <taxon>Candidatus Tremblayella</taxon>
    </lineage>
</organism>
<dbReference type="Proteomes" id="UP000075242">
    <property type="component" value="Chromosome I"/>
</dbReference>
<comment type="similarity">
    <text evidence="1 4">Belongs to the universal ribosomal protein uS9 family.</text>
</comment>
<gene>
    <name evidence="6" type="primary">rpsI</name>
    <name evidence="6" type="ORF">MHIR_TP00031</name>
</gene>
<dbReference type="PATRIC" id="fig|189385.8.peg.39"/>
<dbReference type="GO" id="GO:0006412">
    <property type="term" value="P:translation"/>
    <property type="evidence" value="ECO:0007669"/>
    <property type="project" value="InterPro"/>
</dbReference>
<dbReference type="InterPro" id="IPR020574">
    <property type="entry name" value="Ribosomal_uS9_CS"/>
</dbReference>